<keyword evidence="2" id="KW-0812">Transmembrane</keyword>
<dbReference type="Proteomes" id="UP000236732">
    <property type="component" value="Unassembled WGS sequence"/>
</dbReference>
<feature type="compositionally biased region" description="Basic and acidic residues" evidence="1">
    <location>
        <begin position="285"/>
        <end position="302"/>
    </location>
</feature>
<dbReference type="RefSeq" id="WP_146103651.1">
    <property type="nucleotide sequence ID" value="NZ_FNVT01000003.1"/>
</dbReference>
<protein>
    <submittedName>
        <fullName evidence="3">Uncharacterized protein</fullName>
    </submittedName>
</protein>
<dbReference type="EMBL" id="FNVT01000003">
    <property type="protein sequence ID" value="SEG63484.1"/>
    <property type="molecule type" value="Genomic_DNA"/>
</dbReference>
<keyword evidence="2" id="KW-1133">Transmembrane helix</keyword>
<sequence length="1165" mass="127873">MPREKDLTNPGKDYKESLDEINEDVKQQGTEHDPGRQRARQLGEEITEYTNALGIESFADPVVENVQGGEVVENPGEAVATEDKVIKDLHDKLAALSMKFAEQETPRKQYNLARFLAMFSVISSIGAVATLIYNGLRNAQLDKPMPPEIPPDTAARIRALVKQWNNETDPYYWQSLADYTELSAKHGTPLTLADQLLFMDYTIGLFPGGQPFLWNSGDDLVGFVDQLVAVYRKAGNSTPAMYRHVPDLRYRDQPLPRAVAAGLLRYALTQILVLLDPVVFVQGKEGDEGELSRPKDEDAQREESEEEAEATRQRDEFAKENKENAKAIDNVVSRLTIDSANCQAVDAARTTMPEVTSSAISSPEPDSRLDELREAGRVAAGRTADASEPAKNNNTRRYLARFIGLTAVGSAAAVIMEYLIRQARRQPSGDLPPIPEDTKQKLHALVDGWNAQPDATYWNNFADYVDTPTAELTAADQILFCNYTIQLSQAGGFFLWDSAADKAGTADLLVKAYEDRSKTSDMYRAAAKLTYHDKPLPRADTADLLRLALTWIFRTAFTPDPLRAASLENAEHLRPRVHVAAVAGGGDRAGYARELLARLYPGLPPRAAAALENLTLAEGTPHRLLDSAKVMAALPAPVRARLGDQYALLLAKLNRTFAILGKERLERSAITALAEPAGDLPAGTLCLVRETSAATVHYLLPHIVVDAATGTPRLTGLPAPATPRPSQLPKVRLFGNAANIALQVSGTLVWALPEPWGPLAAGGVTLIQLLFGQSDDGSPFTGVVTQLEDFIKQQDITHHATVVKAFVNWMVEQQEVLKTVQGDDSKYINESLLPELRKMTAPGDDSVYDAVYDLENYLHVPGAFDLMVLAVSVYLLGLKMIVQLDAMLASPAYKSGDQSTYNQYTQLWLGDYANFHTAVMGGDGNPGWVQRVGRHIADFQTAHLAEITGVYRYDNREFVSGTSMSFVKDSWGWTYRDTALGEDDLAHFMVDTFVTSGCCASDSTRVEHRTEVQAAHDQHVAAVTQLLDAQYGKHVATVKAWQTAIDQWNEHLPPQRPTQAPTISPDGWRYTTPRGAYWVDSNQVSYAVAFANHGGPSPTGPWSDPVIIKGKAGPTLTGLPDDPLGMAVSRQIWRRFDLSNGTKKIEIVGLTTGMDEHTFKDDSTT</sequence>
<feature type="region of interest" description="Disordered" evidence="1">
    <location>
        <begin position="1"/>
        <end position="39"/>
    </location>
</feature>
<evidence type="ECO:0000313" key="3">
    <source>
        <dbReference type="EMBL" id="SEG63484.1"/>
    </source>
</evidence>
<keyword evidence="4" id="KW-1185">Reference proteome</keyword>
<evidence type="ECO:0000313" key="4">
    <source>
        <dbReference type="Proteomes" id="UP000236732"/>
    </source>
</evidence>
<dbReference type="OrthoDB" id="737780at2"/>
<proteinExistence type="predicted"/>
<reference evidence="3 4" key="1">
    <citation type="submission" date="2016-10" db="EMBL/GenBank/DDBJ databases">
        <authorList>
            <person name="de Groot N.N."/>
        </authorList>
    </citation>
    <scope>NUCLEOTIDE SEQUENCE [LARGE SCALE GENOMIC DNA]</scope>
    <source>
        <strain evidence="3 4">CGMCC 4.7037</strain>
    </source>
</reference>
<organism evidence="3 4">
    <name type="scientific">Nonomuraea solani</name>
    <dbReference type="NCBI Taxonomy" id="1144553"/>
    <lineage>
        <taxon>Bacteria</taxon>
        <taxon>Bacillati</taxon>
        <taxon>Actinomycetota</taxon>
        <taxon>Actinomycetes</taxon>
        <taxon>Streptosporangiales</taxon>
        <taxon>Streptosporangiaceae</taxon>
        <taxon>Nonomuraea</taxon>
    </lineage>
</organism>
<feature type="transmembrane region" description="Helical" evidence="2">
    <location>
        <begin position="398"/>
        <end position="420"/>
    </location>
</feature>
<feature type="transmembrane region" description="Helical" evidence="2">
    <location>
        <begin position="115"/>
        <end position="136"/>
    </location>
</feature>
<feature type="region of interest" description="Disordered" evidence="1">
    <location>
        <begin position="285"/>
        <end position="321"/>
    </location>
</feature>
<evidence type="ECO:0000256" key="1">
    <source>
        <dbReference type="SAM" id="MobiDB-lite"/>
    </source>
</evidence>
<feature type="compositionally biased region" description="Basic and acidic residues" evidence="1">
    <location>
        <begin position="309"/>
        <end position="321"/>
    </location>
</feature>
<feature type="compositionally biased region" description="Basic and acidic residues" evidence="1">
    <location>
        <begin position="1"/>
        <end position="36"/>
    </location>
</feature>
<name>A0A1H6BS05_9ACTN</name>
<evidence type="ECO:0000256" key="2">
    <source>
        <dbReference type="SAM" id="Phobius"/>
    </source>
</evidence>
<keyword evidence="2" id="KW-0472">Membrane</keyword>
<accession>A0A1H6BS05</accession>
<dbReference type="AlphaFoldDB" id="A0A1H6BS05"/>
<gene>
    <name evidence="3" type="ORF">SAMN05444920_103600</name>
</gene>